<sequence>AARTGAAARIERDMRALGDSQTRLFHVIEEVSQELTQRLGAHEAAIGELRRAGAEGAARRDASAAEAQAMAQEVAGLRRRQSEQAGGVDAAVGRVAERLEGAVGRLAEHEMQLQRMEHRLRHVSAEQPAQLQQHELQLQRIELRLQQVSAEQPAQQQQHELQLQRMEQRLQQVLAEQPAQLQQQLEQRMQQLEQRLQHLAMEQRQEMREAQLQLSSRMEGVRASGDAEKVVHQGEALRLGASVAELQQQQQALQQQLAARDSQHAAVAERLHAVEASQASAAARHAEELHARRGDLDGRVRALEQKRFGQDIDELRAKLAALGGDVVQLQRQDADRRQKRLALLKAEVARHQDIWDANNTTQLSEPRRDQSASGEELQELRRSTSDVASRVGRCESGLEELRQQVGLLRGCAGGAPAAPPHARAP</sequence>
<proteinExistence type="predicted"/>
<keyword evidence="4" id="KW-1185">Reference proteome</keyword>
<evidence type="ECO:0000313" key="3">
    <source>
        <dbReference type="EMBL" id="CAK0868887.1"/>
    </source>
</evidence>
<evidence type="ECO:0008006" key="5">
    <source>
        <dbReference type="Google" id="ProtNLM"/>
    </source>
</evidence>
<keyword evidence="1" id="KW-0175">Coiled coil</keyword>
<feature type="region of interest" description="Disordered" evidence="2">
    <location>
        <begin position="357"/>
        <end position="393"/>
    </location>
</feature>
<dbReference type="Proteomes" id="UP001189429">
    <property type="component" value="Unassembled WGS sequence"/>
</dbReference>
<feature type="non-terminal residue" evidence="3">
    <location>
        <position position="425"/>
    </location>
</feature>
<evidence type="ECO:0000256" key="2">
    <source>
        <dbReference type="SAM" id="MobiDB-lite"/>
    </source>
</evidence>
<protein>
    <recommendedName>
        <fullName evidence="5">Centrosomal protein of 162 kDa</fullName>
    </recommendedName>
</protein>
<organism evidence="3 4">
    <name type="scientific">Prorocentrum cordatum</name>
    <dbReference type="NCBI Taxonomy" id="2364126"/>
    <lineage>
        <taxon>Eukaryota</taxon>
        <taxon>Sar</taxon>
        <taxon>Alveolata</taxon>
        <taxon>Dinophyceae</taxon>
        <taxon>Prorocentrales</taxon>
        <taxon>Prorocentraceae</taxon>
        <taxon>Prorocentrum</taxon>
    </lineage>
</organism>
<reference evidence="3" key="1">
    <citation type="submission" date="2023-10" db="EMBL/GenBank/DDBJ databases">
        <authorList>
            <person name="Chen Y."/>
            <person name="Shah S."/>
            <person name="Dougan E. K."/>
            <person name="Thang M."/>
            <person name="Chan C."/>
        </authorList>
    </citation>
    <scope>NUCLEOTIDE SEQUENCE [LARGE SCALE GENOMIC DNA]</scope>
</reference>
<comment type="caution">
    <text evidence="3">The sequence shown here is derived from an EMBL/GenBank/DDBJ whole genome shotgun (WGS) entry which is preliminary data.</text>
</comment>
<evidence type="ECO:0000313" key="4">
    <source>
        <dbReference type="Proteomes" id="UP001189429"/>
    </source>
</evidence>
<feature type="non-terminal residue" evidence="3">
    <location>
        <position position="1"/>
    </location>
</feature>
<evidence type="ECO:0000256" key="1">
    <source>
        <dbReference type="SAM" id="Coils"/>
    </source>
</evidence>
<dbReference type="EMBL" id="CAUYUJ010016794">
    <property type="protein sequence ID" value="CAK0868887.1"/>
    <property type="molecule type" value="Genomic_DNA"/>
</dbReference>
<accession>A0ABN9VAA1</accession>
<name>A0ABN9VAA1_9DINO</name>
<gene>
    <name evidence="3" type="ORF">PCOR1329_LOCUS55412</name>
</gene>
<feature type="coiled-coil region" evidence="1">
    <location>
        <begin position="99"/>
        <end position="332"/>
    </location>
</feature>